<keyword evidence="1" id="KW-0175">Coiled coil</keyword>
<gene>
    <name evidence="2" type="primary">52</name>
</gene>
<dbReference type="KEGG" id="vg:8683999"/>
<keyword evidence="3" id="KW-1185">Reference proteome</keyword>
<organismHost>
    <name type="scientific">Delftia acidovorans</name>
    <name type="common">Pseudomonas acidovorans</name>
    <name type="synonym">Comamonas acidovorans</name>
    <dbReference type="NCBI Taxonomy" id="80866"/>
</organismHost>
<evidence type="ECO:0000313" key="3">
    <source>
        <dbReference type="Proteomes" id="UP000008986"/>
    </source>
</evidence>
<dbReference type="RefSeq" id="YP_003358906.1">
    <property type="nucleotide sequence ID" value="NC_013697.1"/>
</dbReference>
<sequence length="67" mass="7814">MDVKVEGHPELRRRGSAIVNTDRESYLAFVEQRRKFAEKESRMEALEQEVAGLKRDIGEILKILRSK</sequence>
<dbReference type="GeneID" id="8683999"/>
<organism evidence="2 3">
    <name type="scientific">Delftia phage PhiW-14</name>
    <name type="common">Deftia acidovorans bacteriophage phiW-14</name>
    <dbReference type="NCBI Taxonomy" id="665032"/>
    <lineage>
        <taxon>Viruses</taxon>
        <taxon>Duplodnaviria</taxon>
        <taxon>Heunggongvirae</taxon>
        <taxon>Uroviricota</taxon>
        <taxon>Caudoviricetes</taxon>
        <taxon>Ionavirus</taxon>
        <taxon>Ionavirus W14</taxon>
    </lineage>
</organism>
<feature type="coiled-coil region" evidence="1">
    <location>
        <begin position="29"/>
        <end position="63"/>
    </location>
</feature>
<protein>
    <submittedName>
        <fullName evidence="2">Uncharacterized protein</fullName>
    </submittedName>
</protein>
<name>C9DG23_BPW14</name>
<dbReference type="EMBL" id="GQ357915">
    <property type="protein sequence ID" value="ACV50074.1"/>
    <property type="molecule type" value="Genomic_DNA"/>
</dbReference>
<dbReference type="Proteomes" id="UP000008986">
    <property type="component" value="Segment"/>
</dbReference>
<reference evidence="3" key="1">
    <citation type="submission" date="2009-07" db="EMBL/GenBank/DDBJ databases">
        <authorList>
            <person name="Kropinski A.M."/>
            <person name="Villegas A."/>
            <person name="Lingohr E.J."/>
        </authorList>
    </citation>
    <scope>NUCLEOTIDE SEQUENCE [LARGE SCALE GENOMIC DNA]</scope>
</reference>
<accession>C9DG23</accession>
<evidence type="ECO:0000256" key="1">
    <source>
        <dbReference type="SAM" id="Coils"/>
    </source>
</evidence>
<evidence type="ECO:0000313" key="2">
    <source>
        <dbReference type="EMBL" id="ACV50074.1"/>
    </source>
</evidence>
<proteinExistence type="predicted"/>